<dbReference type="Proteomes" id="UP000010471">
    <property type="component" value="Chromosome"/>
</dbReference>
<proteinExistence type="predicted"/>
<name>K9WFA3_9CYAN</name>
<organism evidence="1 2">
    <name type="scientific">Allocoleopsis franciscana PCC 7113</name>
    <dbReference type="NCBI Taxonomy" id="1173027"/>
    <lineage>
        <taxon>Bacteria</taxon>
        <taxon>Bacillati</taxon>
        <taxon>Cyanobacteriota</taxon>
        <taxon>Cyanophyceae</taxon>
        <taxon>Coleofasciculales</taxon>
        <taxon>Coleofasciculaceae</taxon>
        <taxon>Allocoleopsis</taxon>
        <taxon>Allocoleopsis franciscana</taxon>
    </lineage>
</organism>
<dbReference type="HOGENOM" id="CLU_192773_1_0_3"/>
<protein>
    <submittedName>
        <fullName evidence="1">Uncharacterized protein</fullName>
    </submittedName>
</protein>
<dbReference type="KEGG" id="mic:Mic7113_3161"/>
<accession>K9WFA3</accession>
<dbReference type="STRING" id="1173027.Mic7113_3161"/>
<evidence type="ECO:0000313" key="2">
    <source>
        <dbReference type="Proteomes" id="UP000010471"/>
    </source>
</evidence>
<keyword evidence="2" id="KW-1185">Reference proteome</keyword>
<reference evidence="1 2" key="1">
    <citation type="submission" date="2012-06" db="EMBL/GenBank/DDBJ databases">
        <title>Finished chromosome of genome of Microcoleus sp. PCC 7113.</title>
        <authorList>
            <consortium name="US DOE Joint Genome Institute"/>
            <person name="Gugger M."/>
            <person name="Coursin T."/>
            <person name="Rippka R."/>
            <person name="Tandeau De Marsac N."/>
            <person name="Huntemann M."/>
            <person name="Wei C.-L."/>
            <person name="Han J."/>
            <person name="Detter J.C."/>
            <person name="Han C."/>
            <person name="Tapia R."/>
            <person name="Chen A."/>
            <person name="Kyrpides N."/>
            <person name="Mavromatis K."/>
            <person name="Markowitz V."/>
            <person name="Szeto E."/>
            <person name="Ivanova N."/>
            <person name="Pagani I."/>
            <person name="Pati A."/>
            <person name="Goodwin L."/>
            <person name="Nordberg H.P."/>
            <person name="Cantor M.N."/>
            <person name="Hua S.X."/>
            <person name="Woyke T."/>
            <person name="Kerfeld C.A."/>
        </authorList>
    </citation>
    <scope>NUCLEOTIDE SEQUENCE [LARGE SCALE GENOMIC DNA]</scope>
    <source>
        <strain evidence="1 2">PCC 7113</strain>
    </source>
</reference>
<gene>
    <name evidence="1" type="ORF">Mic7113_3161</name>
</gene>
<sequence>MNTCPCCSEQLLRHIRQSSIYWFCARCKQEMPALELINPKLIQKIPRVNLRKNSSSNQIWMTVK</sequence>
<evidence type="ECO:0000313" key="1">
    <source>
        <dbReference type="EMBL" id="AFZ18903.1"/>
    </source>
</evidence>
<dbReference type="EMBL" id="CP003630">
    <property type="protein sequence ID" value="AFZ18903.1"/>
    <property type="molecule type" value="Genomic_DNA"/>
</dbReference>
<dbReference type="AlphaFoldDB" id="K9WFA3"/>